<sequence length="664" mass="71861">MAHVNTDARNSLRLLFSPLKIGRREVKNRIVSTAHATGFDNEGILNERHLRYHERKAAGGAGLIMTFGSASVYRESSASYGSVSLWNPENEPFLRDLAERVHAHGALIMSQATHMGRRGDSALSGYPLQAPSAVPEGVHREIPHVLRTEEIPPIVEAFAEAAARLERCGWDGIEITSLGGHLIEQFWSPVINKRTDRYGGDLAGRMRFSVEVIEAVAEAVSDDFIVGFRMTGDPKTDVIGLTPEDMLEIATRLDDLGRIDLFNISGGTGATYEAQAATVPGDTYARGCYCPLARRMKEHLSVPVLAAGRILDPEQAEEAIAAGDCDLVAMTRAIIADPDLPNKARGGESFRIRPCIACNEGCIGRLYSGMPIVCTVNAAIADDSLDDFARSERRRRVVVIGGGAAGMEAARVSAERGHEVILLERAERLGGQVATAVVAPERPHYGRHLKWLERELARLGVDVRLKTEATAEGVLELDPGVVVVAAGSKAVVPPEVAGIDARCATDIDVLDGNIEVEPGARVLVYDREGKFRGGSIANFVAEAGVSRVELATPLFAACGDLDETQQPAMYRRLAKNSVVLSPNQELMGKRNRRLLLRDAWSGRERTVEDVDLVVFVGYQEAESGLFEALRDSAPELELRLVGDAVAPRRLHDAVLEGVRAGNAV</sequence>
<evidence type="ECO:0000256" key="1">
    <source>
        <dbReference type="ARBA" id="ARBA00001917"/>
    </source>
</evidence>
<evidence type="ECO:0000256" key="7">
    <source>
        <dbReference type="ARBA" id="ARBA00023002"/>
    </source>
</evidence>
<keyword evidence="5" id="KW-0288">FMN</keyword>
<dbReference type="InterPro" id="IPR036188">
    <property type="entry name" value="FAD/NAD-bd_sf"/>
</dbReference>
<evidence type="ECO:0000256" key="4">
    <source>
        <dbReference type="ARBA" id="ARBA00022630"/>
    </source>
</evidence>
<accession>Q1ATU4</accession>
<evidence type="ECO:0000256" key="9">
    <source>
        <dbReference type="ARBA" id="ARBA00023014"/>
    </source>
</evidence>
<dbReference type="Gene3D" id="3.50.50.60">
    <property type="entry name" value="FAD/NAD(P)-binding domain"/>
    <property type="match status" value="1"/>
</dbReference>
<dbReference type="Gene3D" id="3.20.20.70">
    <property type="entry name" value="Aldolase class I"/>
    <property type="match status" value="1"/>
</dbReference>
<evidence type="ECO:0000313" key="11">
    <source>
        <dbReference type="EMBL" id="ABG05184.1"/>
    </source>
</evidence>
<dbReference type="AlphaFoldDB" id="Q1ATU4"/>
<dbReference type="EMBL" id="CP000386">
    <property type="protein sequence ID" value="ABG05184.1"/>
    <property type="molecule type" value="Genomic_DNA"/>
</dbReference>
<dbReference type="GO" id="GO:0046872">
    <property type="term" value="F:metal ion binding"/>
    <property type="evidence" value="ECO:0007669"/>
    <property type="project" value="UniProtKB-KW"/>
</dbReference>
<evidence type="ECO:0000256" key="8">
    <source>
        <dbReference type="ARBA" id="ARBA00023004"/>
    </source>
</evidence>
<keyword evidence="12" id="KW-1185">Reference proteome</keyword>
<feature type="domain" description="NADH:flavin oxidoreductase/NADH oxidase N-terminal" evidence="10">
    <location>
        <begin position="15"/>
        <end position="346"/>
    </location>
</feature>
<dbReference type="SUPFAM" id="SSF51395">
    <property type="entry name" value="FMN-linked oxidoreductases"/>
    <property type="match status" value="1"/>
</dbReference>
<keyword evidence="6" id="KW-0479">Metal-binding</keyword>
<organism evidence="11 12">
    <name type="scientific">Rubrobacter xylanophilus (strain DSM 9941 / JCM 11954 / NBRC 16129 / PRD-1)</name>
    <dbReference type="NCBI Taxonomy" id="266117"/>
    <lineage>
        <taxon>Bacteria</taxon>
        <taxon>Bacillati</taxon>
        <taxon>Actinomycetota</taxon>
        <taxon>Rubrobacteria</taxon>
        <taxon>Rubrobacterales</taxon>
        <taxon>Rubrobacteraceae</taxon>
        <taxon>Rubrobacter</taxon>
    </lineage>
</organism>
<dbReference type="RefSeq" id="WP_011565198.1">
    <property type="nucleotide sequence ID" value="NC_008148.1"/>
</dbReference>
<evidence type="ECO:0000256" key="6">
    <source>
        <dbReference type="ARBA" id="ARBA00022723"/>
    </source>
</evidence>
<dbReference type="STRING" id="266117.Rxyl_2254"/>
<dbReference type="CDD" id="cd04734">
    <property type="entry name" value="OYE_like_3_FMN"/>
    <property type="match status" value="1"/>
</dbReference>
<dbReference type="Pfam" id="PF12831">
    <property type="entry name" value="FAD_oxidored"/>
    <property type="match status" value="1"/>
</dbReference>
<dbReference type="PhylomeDB" id="Q1ATU4"/>
<gene>
    <name evidence="11" type="ordered locus">Rxyl_2254</name>
</gene>
<dbReference type="SUPFAM" id="SSF51905">
    <property type="entry name" value="FAD/NAD(P)-binding domain"/>
    <property type="match status" value="1"/>
</dbReference>
<dbReference type="GO" id="GO:0010181">
    <property type="term" value="F:FMN binding"/>
    <property type="evidence" value="ECO:0007669"/>
    <property type="project" value="InterPro"/>
</dbReference>
<proteinExistence type="inferred from homology"/>
<dbReference type="Proteomes" id="UP000006637">
    <property type="component" value="Chromosome"/>
</dbReference>
<dbReference type="InterPro" id="IPR051793">
    <property type="entry name" value="NADH:flavin_oxidoreductase"/>
</dbReference>
<dbReference type="OrthoDB" id="3169239at2"/>
<dbReference type="KEGG" id="rxy:Rxyl_2254"/>
<comment type="cofactor">
    <cofactor evidence="2">
        <name>[4Fe-4S] cluster</name>
        <dbReference type="ChEBI" id="CHEBI:49883"/>
    </cofactor>
</comment>
<dbReference type="eggNOG" id="COG0446">
    <property type="taxonomic scope" value="Bacteria"/>
</dbReference>
<evidence type="ECO:0000313" key="12">
    <source>
        <dbReference type="Proteomes" id="UP000006637"/>
    </source>
</evidence>
<dbReference type="InterPro" id="IPR013785">
    <property type="entry name" value="Aldolase_TIM"/>
</dbReference>
<keyword evidence="7" id="KW-0560">Oxidoreductase</keyword>
<dbReference type="GO" id="GO:0016491">
    <property type="term" value="F:oxidoreductase activity"/>
    <property type="evidence" value="ECO:0007669"/>
    <property type="project" value="UniProtKB-KW"/>
</dbReference>
<dbReference type="InterPro" id="IPR001155">
    <property type="entry name" value="OxRdtase_FMN_N"/>
</dbReference>
<keyword evidence="8" id="KW-0408">Iron</keyword>
<dbReference type="PANTHER" id="PTHR42917">
    <property type="entry name" value="2,4-DIENOYL-COA REDUCTASE"/>
    <property type="match status" value="1"/>
</dbReference>
<dbReference type="HOGENOM" id="CLU_012153_1_2_11"/>
<keyword evidence="9" id="KW-0411">Iron-sulfur</keyword>
<dbReference type="Pfam" id="PF00724">
    <property type="entry name" value="Oxidored_FMN"/>
    <property type="match status" value="1"/>
</dbReference>
<dbReference type="PANTHER" id="PTHR42917:SF2">
    <property type="entry name" value="2,4-DIENOYL-COA REDUCTASE [(2E)-ENOYL-COA-PRODUCING]"/>
    <property type="match status" value="1"/>
</dbReference>
<comment type="cofactor">
    <cofactor evidence="1">
        <name>FMN</name>
        <dbReference type="ChEBI" id="CHEBI:58210"/>
    </cofactor>
</comment>
<comment type="similarity">
    <text evidence="3">In the N-terminal section; belongs to the NADH:flavin oxidoreductase/NADH oxidase family.</text>
</comment>
<evidence type="ECO:0000256" key="2">
    <source>
        <dbReference type="ARBA" id="ARBA00001966"/>
    </source>
</evidence>
<reference evidence="11 12" key="1">
    <citation type="submission" date="2006-06" db="EMBL/GenBank/DDBJ databases">
        <title>Complete sequence of Rubrobacter xylanophilus DSM 9941.</title>
        <authorList>
            <consortium name="US DOE Joint Genome Institute"/>
            <person name="Copeland A."/>
            <person name="Lucas S."/>
            <person name="Lapidus A."/>
            <person name="Barry K."/>
            <person name="Detter J.C."/>
            <person name="Glavina del Rio T."/>
            <person name="Hammon N."/>
            <person name="Israni S."/>
            <person name="Dalin E."/>
            <person name="Tice H."/>
            <person name="Pitluck S."/>
            <person name="Munk A.C."/>
            <person name="Brettin T."/>
            <person name="Bruce D."/>
            <person name="Han C."/>
            <person name="Tapia R."/>
            <person name="Gilna P."/>
            <person name="Schmutz J."/>
            <person name="Larimer F."/>
            <person name="Land M."/>
            <person name="Hauser L."/>
            <person name="Kyrpides N."/>
            <person name="Lykidis A."/>
            <person name="da Costa M.S."/>
            <person name="Rainey F.A."/>
            <person name="Empadinhas N."/>
            <person name="Jolivet E."/>
            <person name="Battista J.R."/>
            <person name="Richardson P."/>
        </authorList>
    </citation>
    <scope>NUCLEOTIDE SEQUENCE [LARGE SCALE GENOMIC DNA]</scope>
    <source>
        <strain evidence="12">DSM 9941 / NBRC 16129 / PRD-1</strain>
    </source>
</reference>
<evidence type="ECO:0000256" key="3">
    <source>
        <dbReference type="ARBA" id="ARBA00011048"/>
    </source>
</evidence>
<evidence type="ECO:0000259" key="10">
    <source>
        <dbReference type="Pfam" id="PF00724"/>
    </source>
</evidence>
<dbReference type="Gene3D" id="3.40.50.720">
    <property type="entry name" value="NAD(P)-binding Rossmann-like Domain"/>
    <property type="match status" value="1"/>
</dbReference>
<dbReference type="eggNOG" id="COG1902">
    <property type="taxonomic scope" value="Bacteria"/>
</dbReference>
<evidence type="ECO:0000256" key="5">
    <source>
        <dbReference type="ARBA" id="ARBA00022643"/>
    </source>
</evidence>
<protein>
    <submittedName>
        <fullName evidence="11">NADH:flavin oxidoreductase/NADH oxidase</fullName>
    </submittedName>
</protein>
<name>Q1ATU4_RUBXD</name>
<dbReference type="GO" id="GO:0051536">
    <property type="term" value="F:iron-sulfur cluster binding"/>
    <property type="evidence" value="ECO:0007669"/>
    <property type="project" value="UniProtKB-KW"/>
</dbReference>
<dbReference type="SUPFAM" id="SSF51971">
    <property type="entry name" value="Nucleotide-binding domain"/>
    <property type="match status" value="1"/>
</dbReference>
<keyword evidence="4" id="KW-0285">Flavoprotein</keyword>